<gene>
    <name evidence="2" type="ORF">LTRI10_LOCUS36290</name>
</gene>
<name>A0AAV2FD21_9ROSI</name>
<organism evidence="2 3">
    <name type="scientific">Linum trigynum</name>
    <dbReference type="NCBI Taxonomy" id="586398"/>
    <lineage>
        <taxon>Eukaryota</taxon>
        <taxon>Viridiplantae</taxon>
        <taxon>Streptophyta</taxon>
        <taxon>Embryophyta</taxon>
        <taxon>Tracheophyta</taxon>
        <taxon>Spermatophyta</taxon>
        <taxon>Magnoliopsida</taxon>
        <taxon>eudicotyledons</taxon>
        <taxon>Gunneridae</taxon>
        <taxon>Pentapetalae</taxon>
        <taxon>rosids</taxon>
        <taxon>fabids</taxon>
        <taxon>Malpighiales</taxon>
        <taxon>Linaceae</taxon>
        <taxon>Linum</taxon>
    </lineage>
</organism>
<keyword evidence="3" id="KW-1185">Reference proteome</keyword>
<feature type="region of interest" description="Disordered" evidence="1">
    <location>
        <begin position="1"/>
        <end position="59"/>
    </location>
</feature>
<accession>A0AAV2FD21</accession>
<evidence type="ECO:0000313" key="2">
    <source>
        <dbReference type="EMBL" id="CAL1395892.1"/>
    </source>
</evidence>
<sequence>MEEGQGSGIKPGEEEGYQREMDDGAYSERRNADHEYRHYGTGRPMQPSDGNRYGYNNPLYDYDDELVIRAKPW</sequence>
<feature type="compositionally biased region" description="Basic and acidic residues" evidence="1">
    <location>
        <begin position="11"/>
        <end position="38"/>
    </location>
</feature>
<evidence type="ECO:0000256" key="1">
    <source>
        <dbReference type="SAM" id="MobiDB-lite"/>
    </source>
</evidence>
<dbReference type="EMBL" id="OZ034819">
    <property type="protein sequence ID" value="CAL1395892.1"/>
    <property type="molecule type" value="Genomic_DNA"/>
</dbReference>
<proteinExistence type="predicted"/>
<dbReference type="AlphaFoldDB" id="A0AAV2FD21"/>
<protein>
    <submittedName>
        <fullName evidence="2">Uncharacterized protein</fullName>
    </submittedName>
</protein>
<dbReference type="Proteomes" id="UP001497516">
    <property type="component" value="Chromosome 6"/>
</dbReference>
<evidence type="ECO:0000313" key="3">
    <source>
        <dbReference type="Proteomes" id="UP001497516"/>
    </source>
</evidence>
<reference evidence="2 3" key="1">
    <citation type="submission" date="2024-04" db="EMBL/GenBank/DDBJ databases">
        <authorList>
            <person name="Fracassetti M."/>
        </authorList>
    </citation>
    <scope>NUCLEOTIDE SEQUENCE [LARGE SCALE GENOMIC DNA]</scope>
</reference>